<evidence type="ECO:0000313" key="2">
    <source>
        <dbReference type="Proteomes" id="UP000070444"/>
    </source>
</evidence>
<dbReference type="EMBL" id="KQ964440">
    <property type="protein sequence ID" value="KXN73256.1"/>
    <property type="molecule type" value="Genomic_DNA"/>
</dbReference>
<sequence length="245" mass="28714">MFYIFNHALNKFGIVRQALLKPYMCNLYENPVDGEYRQGIKNCDPTLLLCSTSFTVKLKNIKNQLLSSLRSRHNLIDFEVNKPKGQCYTDTVKFLKKLTHSLKSKKYNEADCHDTDNYAFDARFQIYGYPEIYKILQNKDTYCAVCGDPGSCEEHGVVGEKILGMSVVSFDNKGKTYFYQQSGLQETDIKYFTAVKLKKSKLSKILSPNFNFEITFSSRRYKFDEFEDKDKSFLMFRDYGFYCRW</sequence>
<organism evidence="1 2">
    <name type="scientific">Conidiobolus coronatus (strain ATCC 28846 / CBS 209.66 / NRRL 28638)</name>
    <name type="common">Delacroixia coronata</name>
    <dbReference type="NCBI Taxonomy" id="796925"/>
    <lineage>
        <taxon>Eukaryota</taxon>
        <taxon>Fungi</taxon>
        <taxon>Fungi incertae sedis</taxon>
        <taxon>Zoopagomycota</taxon>
        <taxon>Entomophthoromycotina</taxon>
        <taxon>Entomophthoromycetes</taxon>
        <taxon>Entomophthorales</taxon>
        <taxon>Ancylistaceae</taxon>
        <taxon>Conidiobolus</taxon>
    </lineage>
</organism>
<evidence type="ECO:0000313" key="1">
    <source>
        <dbReference type="EMBL" id="KXN73256.1"/>
    </source>
</evidence>
<name>A0A137PE33_CONC2</name>
<proteinExistence type="predicted"/>
<keyword evidence="2" id="KW-1185">Reference proteome</keyword>
<accession>A0A137PE33</accession>
<protein>
    <submittedName>
        <fullName evidence="1">Uncharacterized protein</fullName>
    </submittedName>
</protein>
<reference evidence="1 2" key="1">
    <citation type="journal article" date="2015" name="Genome Biol. Evol.">
        <title>Phylogenomic analyses indicate that early fungi evolved digesting cell walls of algal ancestors of land plants.</title>
        <authorList>
            <person name="Chang Y."/>
            <person name="Wang S."/>
            <person name="Sekimoto S."/>
            <person name="Aerts A.L."/>
            <person name="Choi C."/>
            <person name="Clum A."/>
            <person name="LaButti K.M."/>
            <person name="Lindquist E.A."/>
            <person name="Yee Ngan C."/>
            <person name="Ohm R.A."/>
            <person name="Salamov A.A."/>
            <person name="Grigoriev I.V."/>
            <person name="Spatafora J.W."/>
            <person name="Berbee M.L."/>
        </authorList>
    </citation>
    <scope>NUCLEOTIDE SEQUENCE [LARGE SCALE GENOMIC DNA]</scope>
    <source>
        <strain evidence="1 2">NRRL 28638</strain>
    </source>
</reference>
<dbReference type="Proteomes" id="UP000070444">
    <property type="component" value="Unassembled WGS sequence"/>
</dbReference>
<dbReference type="AlphaFoldDB" id="A0A137PE33"/>
<gene>
    <name evidence="1" type="ORF">CONCODRAFT_3936</name>
</gene>